<comment type="caution">
    <text evidence="2">The sequence shown here is derived from an EMBL/GenBank/DDBJ whole genome shotgun (WGS) entry which is preliminary data.</text>
</comment>
<dbReference type="Pfam" id="PF03646">
    <property type="entry name" value="FlaG"/>
    <property type="match status" value="1"/>
</dbReference>
<dbReference type="PANTHER" id="PTHR37166">
    <property type="entry name" value="PROTEIN FLAG"/>
    <property type="match status" value="1"/>
</dbReference>
<evidence type="ECO:0000256" key="1">
    <source>
        <dbReference type="SAM" id="MobiDB-lite"/>
    </source>
</evidence>
<evidence type="ECO:0008006" key="4">
    <source>
        <dbReference type="Google" id="ProtNLM"/>
    </source>
</evidence>
<dbReference type="SUPFAM" id="SSF160214">
    <property type="entry name" value="FlaG-like"/>
    <property type="match status" value="1"/>
</dbReference>
<keyword evidence="3" id="KW-1185">Reference proteome</keyword>
<dbReference type="Proteomes" id="UP000033664">
    <property type="component" value="Unassembled WGS sequence"/>
</dbReference>
<dbReference type="RefSeq" id="WP_082079267.1">
    <property type="nucleotide sequence ID" value="NZ_JXXY01000003.1"/>
</dbReference>
<dbReference type="EMBL" id="JXXZ01000013">
    <property type="protein sequence ID" value="KJY97219.1"/>
    <property type="molecule type" value="Genomic_DNA"/>
</dbReference>
<name>A0A0F4PVU3_9GAMM</name>
<dbReference type="PATRIC" id="fig|151081.8.peg.787"/>
<feature type="compositionally biased region" description="Polar residues" evidence="1">
    <location>
        <begin position="44"/>
        <end position="58"/>
    </location>
</feature>
<dbReference type="PANTHER" id="PTHR37166:SF1">
    <property type="entry name" value="PROTEIN FLAG"/>
    <property type="match status" value="1"/>
</dbReference>
<proteinExistence type="predicted"/>
<organism evidence="2 3">
    <name type="scientific">Pseudoalteromonas ruthenica</name>
    <dbReference type="NCBI Taxonomy" id="151081"/>
    <lineage>
        <taxon>Bacteria</taxon>
        <taxon>Pseudomonadati</taxon>
        <taxon>Pseudomonadota</taxon>
        <taxon>Gammaproteobacteria</taxon>
        <taxon>Alteromonadales</taxon>
        <taxon>Pseudoalteromonadaceae</taxon>
        <taxon>Pseudoalteromonas</taxon>
    </lineage>
</organism>
<dbReference type="Gene3D" id="3.30.160.170">
    <property type="entry name" value="FlaG-like"/>
    <property type="match status" value="1"/>
</dbReference>
<accession>A0A0F4PVU3</accession>
<gene>
    <name evidence="2" type="ORF">TW72_15535</name>
</gene>
<dbReference type="GeneID" id="58229912"/>
<sequence length="149" mass="16975">MAEINLGQDTANILQSNVTQNQNKAPEQTAQKPDLVPQTDVRAEQSSTSDAQREQSQVVAEQLFEKQQKQSEELRESLEKLNEFVPIRSTNLIFEFDELGDPPVVKVVDRDSEEVIREIPPKEFREIAKALEEFADKLDNRGVFFDQSA</sequence>
<protein>
    <recommendedName>
        <fullName evidence="4">Flagellar biosynthesis protein FlaG</fullName>
    </recommendedName>
</protein>
<dbReference type="InterPro" id="IPR035924">
    <property type="entry name" value="FlaG-like_sf"/>
</dbReference>
<evidence type="ECO:0000313" key="2">
    <source>
        <dbReference type="EMBL" id="KJY97219.1"/>
    </source>
</evidence>
<dbReference type="AlphaFoldDB" id="A0A0F4PVU3"/>
<dbReference type="InterPro" id="IPR005186">
    <property type="entry name" value="FlaG"/>
</dbReference>
<evidence type="ECO:0000313" key="3">
    <source>
        <dbReference type="Proteomes" id="UP000033664"/>
    </source>
</evidence>
<feature type="compositionally biased region" description="Polar residues" evidence="1">
    <location>
        <begin position="16"/>
        <end position="31"/>
    </location>
</feature>
<dbReference type="OrthoDB" id="6388605at2"/>
<reference evidence="2 3" key="1">
    <citation type="journal article" date="2015" name="BMC Genomics">
        <title>Genome mining reveals unlocked bioactive potential of marine Gram-negative bacteria.</title>
        <authorList>
            <person name="Machado H."/>
            <person name="Sonnenschein E.C."/>
            <person name="Melchiorsen J."/>
            <person name="Gram L."/>
        </authorList>
    </citation>
    <scope>NUCLEOTIDE SEQUENCE [LARGE SCALE GENOMIC DNA]</scope>
    <source>
        <strain evidence="2 3">S3137</strain>
    </source>
</reference>
<feature type="region of interest" description="Disordered" evidence="1">
    <location>
        <begin position="16"/>
        <end position="58"/>
    </location>
</feature>